<evidence type="ECO:0000256" key="1">
    <source>
        <dbReference type="ARBA" id="ARBA00004323"/>
    </source>
</evidence>
<evidence type="ECO:0000256" key="6">
    <source>
        <dbReference type="ARBA" id="ARBA00022989"/>
    </source>
</evidence>
<comment type="caution">
    <text evidence="9">The sequence shown here is derived from an EMBL/GenBank/DDBJ whole genome shotgun (WGS) entry which is preliminary data.</text>
</comment>
<dbReference type="OrthoDB" id="7981249at2"/>
<evidence type="ECO:0000256" key="4">
    <source>
        <dbReference type="ARBA" id="ARBA00022692"/>
    </source>
</evidence>
<evidence type="ECO:0000256" key="8">
    <source>
        <dbReference type="ARBA" id="ARBA00023136"/>
    </source>
</evidence>
<keyword evidence="2" id="KW-0328">Glycosyltransferase</keyword>
<keyword evidence="10" id="KW-1185">Reference proteome</keyword>
<dbReference type="EMBL" id="VZPB01000021">
    <property type="protein sequence ID" value="KAB0582483.1"/>
    <property type="molecule type" value="Genomic_DNA"/>
</dbReference>
<keyword evidence="6" id="KW-1133">Transmembrane helix</keyword>
<dbReference type="InterPro" id="IPR002659">
    <property type="entry name" value="Glyco_trans_31"/>
</dbReference>
<dbReference type="GO" id="GO:0016020">
    <property type="term" value="C:membrane"/>
    <property type="evidence" value="ECO:0007669"/>
    <property type="project" value="InterPro"/>
</dbReference>
<accession>A0A643FD82</accession>
<keyword evidence="3" id="KW-0808">Transferase</keyword>
<dbReference type="PANTHER" id="PTHR11214:SF3">
    <property type="entry name" value="BETA-1,3-GALACTOSYLTRANSFERASE 6"/>
    <property type="match status" value="1"/>
</dbReference>
<sequence length="1452" mass="160674">MSLRRARVVWGPQAEGNVGGGVAIASIQGRVEALEGLTLRGWALGADDIDQDLTLCLDGAPMEAAVRRAEREDVRAAFQSERLDLGFLIDLPPALWDRIPQEGAGTLSVQVGQQVLVSVPSMEWHRERLKQVLEEALNLHSAALTSAGNPEGLSLASRQLLLDHAHRAGLAACLPPDWVEEIPVRSSDESQPEAPPVQGQVEAMEGLLLRGWAATGEAGQETISLWLGDAPVDAAVVRVEREDVRRAVHGASALPGFEIEVPSQIWDRLTADQQPQIQVRVNGQVLPSAVNLHLSRRRLVDELWGLHALAGSAATAAGAELQRYQYRLFAAIEHAVHAALLPDLPPELDAFVQREAERFGLSALLTQGTGVRELLSQGGERDLGRMALWRAQRDFNQRWVSGRRAIEVLQETLSAVPLGEVTRQSFLRDTVPFFCSLRQYHEIRPLLDIAALREQGATDHASSVSLALPEHVASLDFTRAAEMVWRLLELPGWLNTECVGQAAWDLLQQSERRPLADEAVGGLVRALAYLISGLAKNPWARSHDSHLIDAQVSLLLMMPALPANLATEVLEQAERSYQYVPAFWTCLDRRWPDVRTQPDRLRRGRAVMQELQSLLVPPSGQAPDGQALKRAQALLRYGQARWQADALQISRELLLAAVPGEDLATRVSDMAAEAEGLGMEEVMRLAAHPLMDEQAELPSEALQAVVRNTGKARLPEWARWAWATWDGLNEATELTASPALPSLASCRRLNKWDTHFLGTYLATVRLALMAEQAPQGDGQLPEVELAELRSLWMSAWQERAHDKPLVAPLWNALYLLRRLACRWPDQAGWAALIHDFERCLPEDKRAASLLPEDGALRLRSPGWLQDTLVVVYSCRANLEGRVRAIRESWGRTLTEHGVPWVVLVGDGDGAAPEGMAGHVLALAAPDTYEHLPAKTLAVLDWVEAHTDFCYVYKIDDDCHLNVEAFLARSLHRAHHYMGRPLWRKAGDMDRLWHQGKSASARGASALDKSPEPSVYADGGCGYFVSRNAMHILRWYAGTSSGARLRLASFMEDKLVGDLLAGCGFQVSDQGYDTHLRRRFGAGATPVNVWHNRFYPGRSSPTWVTHLDEHASMGRLEAGLSSTALRPARLWPTLAAPTLGDGGRAPNQLELLSDPQGVTRLSEAPVILVAVARNEKTLMPHFLAHYRGLGVRHFVLVDNLSDDGTREYLLAQPDVVLYSADTDYRDSHYGVAWQQAVLGAHALGRWVVLADIDELLVYEDCERQPITQWLAGLQAQGHDAAQTLMVDMYPSGELAEADFAQAKNLFEAAPYFDRQPLQRWQLGAGHYSNAVTYLSALRHRLIPDSAPNLYTSQKIAVFRYAPWVRLAQGLHYASNLRVAPQPAFFAHFKYHAGFHQKVLHEIARKQHFNGAEEYNKYLAMLLESSGGFFDVDRSARWSGSLSFTSGVKGLIHG</sequence>
<keyword evidence="5" id="KW-0735">Signal-anchor</keyword>
<dbReference type="GO" id="GO:0006493">
    <property type="term" value="P:protein O-linked glycosylation"/>
    <property type="evidence" value="ECO:0007669"/>
    <property type="project" value="TreeGrafter"/>
</dbReference>
<comment type="subcellular location">
    <subcellularLocation>
        <location evidence="1">Golgi apparatus membrane</location>
        <topology evidence="1">Single-pass type II membrane protein</topology>
    </subcellularLocation>
</comment>
<evidence type="ECO:0000313" key="10">
    <source>
        <dbReference type="Proteomes" id="UP000430120"/>
    </source>
</evidence>
<protein>
    <recommendedName>
        <fullName evidence="11">Glycosyltransferase</fullName>
    </recommendedName>
</protein>
<evidence type="ECO:0000256" key="7">
    <source>
        <dbReference type="ARBA" id="ARBA00023034"/>
    </source>
</evidence>
<organism evidence="9 10">
    <name type="scientific">Ideonella dechloratans</name>
    <dbReference type="NCBI Taxonomy" id="36863"/>
    <lineage>
        <taxon>Bacteria</taxon>
        <taxon>Pseudomonadati</taxon>
        <taxon>Pseudomonadota</taxon>
        <taxon>Betaproteobacteria</taxon>
        <taxon>Burkholderiales</taxon>
        <taxon>Sphaerotilaceae</taxon>
        <taxon>Ideonella</taxon>
    </lineage>
</organism>
<reference evidence="9 10" key="1">
    <citation type="submission" date="2019-09" db="EMBL/GenBank/DDBJ databases">
        <title>Draft genome sequences of 48 bacterial type strains from the CCUG.</title>
        <authorList>
            <person name="Tunovic T."/>
            <person name="Pineiro-Iglesias B."/>
            <person name="Unosson C."/>
            <person name="Inganas E."/>
            <person name="Ohlen M."/>
            <person name="Cardew S."/>
            <person name="Jensie-Markopoulos S."/>
            <person name="Salva-Serra F."/>
            <person name="Jaen-Luchoro D."/>
            <person name="Karlsson R."/>
            <person name="Svensson-Stadler L."/>
            <person name="Chun J."/>
            <person name="Moore E."/>
        </authorList>
    </citation>
    <scope>NUCLEOTIDE SEQUENCE [LARGE SCALE GENOMIC DNA]</scope>
    <source>
        <strain evidence="9 10">CCUG 30977</strain>
    </source>
</reference>
<evidence type="ECO:0000256" key="5">
    <source>
        <dbReference type="ARBA" id="ARBA00022968"/>
    </source>
</evidence>
<keyword evidence="4" id="KW-0812">Transmembrane</keyword>
<dbReference type="Pfam" id="PF13704">
    <property type="entry name" value="Glyco_tranf_2_4"/>
    <property type="match status" value="1"/>
</dbReference>
<evidence type="ECO:0000313" key="9">
    <source>
        <dbReference type="EMBL" id="KAB0582483.1"/>
    </source>
</evidence>
<dbReference type="Pfam" id="PF01762">
    <property type="entry name" value="Galactosyl_T"/>
    <property type="match status" value="1"/>
</dbReference>
<dbReference type="PANTHER" id="PTHR11214">
    <property type="entry name" value="BETA-1,3-N-ACETYLGLUCOSAMINYLTRANSFERASE"/>
    <property type="match status" value="1"/>
</dbReference>
<gene>
    <name evidence="9" type="ORF">F7Q92_10520</name>
</gene>
<dbReference type="Gene3D" id="3.90.550.50">
    <property type="match status" value="1"/>
</dbReference>
<keyword evidence="7" id="KW-0333">Golgi apparatus</keyword>
<dbReference type="RefSeq" id="WP_151124103.1">
    <property type="nucleotide sequence ID" value="NZ_CP088081.1"/>
</dbReference>
<dbReference type="Proteomes" id="UP000430120">
    <property type="component" value="Unassembled WGS sequence"/>
</dbReference>
<evidence type="ECO:0000256" key="3">
    <source>
        <dbReference type="ARBA" id="ARBA00022679"/>
    </source>
</evidence>
<evidence type="ECO:0000256" key="2">
    <source>
        <dbReference type="ARBA" id="ARBA00022676"/>
    </source>
</evidence>
<evidence type="ECO:0008006" key="11">
    <source>
        <dbReference type="Google" id="ProtNLM"/>
    </source>
</evidence>
<dbReference type="GO" id="GO:0016758">
    <property type="term" value="F:hexosyltransferase activity"/>
    <property type="evidence" value="ECO:0007669"/>
    <property type="project" value="InterPro"/>
</dbReference>
<keyword evidence="8" id="KW-0472">Membrane</keyword>
<proteinExistence type="predicted"/>
<name>A0A643FD82_IDEDE</name>